<dbReference type="SUPFAM" id="SSF55729">
    <property type="entry name" value="Acyl-CoA N-acyltransferases (Nat)"/>
    <property type="match status" value="1"/>
</dbReference>
<accession>A0A1G8IDB4</accession>
<dbReference type="InterPro" id="IPR050769">
    <property type="entry name" value="NAT_camello-type"/>
</dbReference>
<dbReference type="InterPro" id="IPR016181">
    <property type="entry name" value="Acyl_CoA_acyltransferase"/>
</dbReference>
<dbReference type="Pfam" id="PF00583">
    <property type="entry name" value="Acetyltransf_1"/>
    <property type="match status" value="1"/>
</dbReference>
<name>A0A1G8IDB4_9CLOT</name>
<proteinExistence type="predicted"/>
<gene>
    <name evidence="3" type="ORF">SAMN05421804_101847</name>
</gene>
<keyword evidence="3" id="KW-0687">Ribonucleoprotein</keyword>
<dbReference type="RefSeq" id="WP_051651492.1">
    <property type="nucleotide sequence ID" value="NZ_FNDZ01000001.1"/>
</dbReference>
<reference evidence="3 4" key="1">
    <citation type="submission" date="2016-10" db="EMBL/GenBank/DDBJ databases">
        <authorList>
            <person name="de Groot N.N."/>
        </authorList>
    </citation>
    <scope>NUCLEOTIDE SEQUENCE [LARGE SCALE GENOMIC DNA]</scope>
    <source>
        <strain evidence="3 4">CGMCC 1.5058</strain>
    </source>
</reference>
<protein>
    <submittedName>
        <fullName evidence="3">Ribosomal protein S18 acetylase RimI</fullName>
    </submittedName>
</protein>
<dbReference type="InterPro" id="IPR000182">
    <property type="entry name" value="GNAT_dom"/>
</dbReference>
<dbReference type="GO" id="GO:0008080">
    <property type="term" value="F:N-acetyltransferase activity"/>
    <property type="evidence" value="ECO:0007669"/>
    <property type="project" value="InterPro"/>
</dbReference>
<dbReference type="Proteomes" id="UP000183255">
    <property type="component" value="Unassembled WGS sequence"/>
</dbReference>
<dbReference type="CDD" id="cd04301">
    <property type="entry name" value="NAT_SF"/>
    <property type="match status" value="1"/>
</dbReference>
<sequence>MMELCKILPEDLKALQKISRETFTETFRKENTEEDLRKYLEEDLGEKQLQEELMHPHSHFFFSLVEGKITGYMKLNEQSAQTEKGNENAVELQRIYVYKEFKGRGIGKFMMDSAIFFAMDHHAPYLWLGVWEKNTAAISFYEKLGFVKFSEHVFLLGEDAQTDYLMKKEL</sequence>
<dbReference type="PANTHER" id="PTHR13947:SF37">
    <property type="entry name" value="LD18367P"/>
    <property type="match status" value="1"/>
</dbReference>
<dbReference type="PANTHER" id="PTHR13947">
    <property type="entry name" value="GNAT FAMILY N-ACETYLTRANSFERASE"/>
    <property type="match status" value="1"/>
</dbReference>
<dbReference type="EMBL" id="FNDZ01000001">
    <property type="protein sequence ID" value="SDI16761.1"/>
    <property type="molecule type" value="Genomic_DNA"/>
</dbReference>
<organism evidence="3 4">
    <name type="scientific">Proteiniclasticum ruminis</name>
    <dbReference type="NCBI Taxonomy" id="398199"/>
    <lineage>
        <taxon>Bacteria</taxon>
        <taxon>Bacillati</taxon>
        <taxon>Bacillota</taxon>
        <taxon>Clostridia</taxon>
        <taxon>Eubacteriales</taxon>
        <taxon>Clostridiaceae</taxon>
        <taxon>Proteiniclasticum</taxon>
    </lineage>
</organism>
<evidence type="ECO:0000313" key="4">
    <source>
        <dbReference type="Proteomes" id="UP000183255"/>
    </source>
</evidence>
<evidence type="ECO:0000256" key="1">
    <source>
        <dbReference type="ARBA" id="ARBA00022679"/>
    </source>
</evidence>
<dbReference type="Gene3D" id="3.40.630.30">
    <property type="match status" value="1"/>
</dbReference>
<dbReference type="PROSITE" id="PS51186">
    <property type="entry name" value="GNAT"/>
    <property type="match status" value="1"/>
</dbReference>
<dbReference type="AlphaFoldDB" id="A0A1G8IDB4"/>
<keyword evidence="1" id="KW-0808">Transferase</keyword>
<keyword evidence="3" id="KW-0689">Ribosomal protein</keyword>
<feature type="domain" description="N-acetyltransferase" evidence="2">
    <location>
        <begin position="2"/>
        <end position="170"/>
    </location>
</feature>
<dbReference type="GO" id="GO:0005840">
    <property type="term" value="C:ribosome"/>
    <property type="evidence" value="ECO:0007669"/>
    <property type="project" value="UniProtKB-KW"/>
</dbReference>
<evidence type="ECO:0000313" key="3">
    <source>
        <dbReference type="EMBL" id="SDI16761.1"/>
    </source>
</evidence>
<evidence type="ECO:0000259" key="2">
    <source>
        <dbReference type="PROSITE" id="PS51186"/>
    </source>
</evidence>